<evidence type="ECO:0000313" key="3">
    <source>
        <dbReference type="EMBL" id="VDM49679.1"/>
    </source>
</evidence>
<dbReference type="WBParaSite" id="TCNE_0001836201-mRNA-1">
    <property type="protein sequence ID" value="TCNE_0001836201-mRNA-1"/>
    <property type="gene ID" value="TCNE_0001836201"/>
</dbReference>
<reference evidence="3 4" key="2">
    <citation type="submission" date="2018-11" db="EMBL/GenBank/DDBJ databases">
        <authorList>
            <consortium name="Pathogen Informatics"/>
        </authorList>
    </citation>
    <scope>NUCLEOTIDE SEQUENCE [LARGE SCALE GENOMIC DNA]</scope>
</reference>
<name>A0A183VC88_TOXCA</name>
<dbReference type="AlphaFoldDB" id="A0A183VC88"/>
<feature type="compositionally biased region" description="Basic and acidic residues" evidence="1">
    <location>
        <begin position="145"/>
        <end position="158"/>
    </location>
</feature>
<dbReference type="EMBL" id="UYWY01025434">
    <property type="protein sequence ID" value="VDM49679.1"/>
    <property type="molecule type" value="Genomic_DNA"/>
</dbReference>
<accession>A0A183VC88</accession>
<evidence type="ECO:0000256" key="1">
    <source>
        <dbReference type="SAM" id="MobiDB-lite"/>
    </source>
</evidence>
<reference evidence="5" key="1">
    <citation type="submission" date="2016-06" db="UniProtKB">
        <authorList>
            <consortium name="WormBaseParasite"/>
        </authorList>
    </citation>
    <scope>IDENTIFICATION</scope>
</reference>
<keyword evidence="2" id="KW-0472">Membrane</keyword>
<evidence type="ECO:0000313" key="5">
    <source>
        <dbReference type="WBParaSite" id="TCNE_0001836201-mRNA-1"/>
    </source>
</evidence>
<proteinExistence type="predicted"/>
<feature type="transmembrane region" description="Helical" evidence="2">
    <location>
        <begin position="6"/>
        <end position="29"/>
    </location>
</feature>
<protein>
    <submittedName>
        <fullName evidence="3 5">Uncharacterized protein</fullName>
    </submittedName>
</protein>
<evidence type="ECO:0000313" key="4">
    <source>
        <dbReference type="Proteomes" id="UP000050794"/>
    </source>
</evidence>
<keyword evidence="4" id="KW-1185">Reference proteome</keyword>
<sequence length="201" mass="23365">MRQYVLVIIIVVGFLLFTSIVISLCIIFCKSNRFRRPRRVSTTMRVQPSSATPISVLEMAPKQSFVHLPPPSYEKYDMRTRSLAPSVRAYSNDYSFDRELFKDVNDVNWSAQPERSLSTVTARSAEDRKHSNTFTLRPKRSTGFVDRDPPSAESKSDYLDPLDFGTLHQVYSECQLSSEKKRPQFKSIECIYREDHRYLHI</sequence>
<dbReference type="Proteomes" id="UP000050794">
    <property type="component" value="Unassembled WGS sequence"/>
</dbReference>
<evidence type="ECO:0000256" key="2">
    <source>
        <dbReference type="SAM" id="Phobius"/>
    </source>
</evidence>
<gene>
    <name evidence="3" type="ORF">TCNE_LOCUS18358</name>
</gene>
<keyword evidence="2" id="KW-1133">Transmembrane helix</keyword>
<feature type="region of interest" description="Disordered" evidence="1">
    <location>
        <begin position="138"/>
        <end position="158"/>
    </location>
</feature>
<keyword evidence="2" id="KW-0812">Transmembrane</keyword>
<organism evidence="4 5">
    <name type="scientific">Toxocara canis</name>
    <name type="common">Canine roundworm</name>
    <dbReference type="NCBI Taxonomy" id="6265"/>
    <lineage>
        <taxon>Eukaryota</taxon>
        <taxon>Metazoa</taxon>
        <taxon>Ecdysozoa</taxon>
        <taxon>Nematoda</taxon>
        <taxon>Chromadorea</taxon>
        <taxon>Rhabditida</taxon>
        <taxon>Spirurina</taxon>
        <taxon>Ascaridomorpha</taxon>
        <taxon>Ascaridoidea</taxon>
        <taxon>Toxocaridae</taxon>
        <taxon>Toxocara</taxon>
    </lineage>
</organism>